<dbReference type="PANTHER" id="PTHR39203:SF1">
    <property type="entry name" value="CYTOPLASMIC PROTEIN"/>
    <property type="match status" value="1"/>
</dbReference>
<organism evidence="2 3">
    <name type="scientific">Staphylococcus equorum</name>
    <dbReference type="NCBI Taxonomy" id="246432"/>
    <lineage>
        <taxon>Bacteria</taxon>
        <taxon>Bacillati</taxon>
        <taxon>Bacillota</taxon>
        <taxon>Bacilli</taxon>
        <taxon>Bacillales</taxon>
        <taxon>Staphylococcaceae</taxon>
        <taxon>Staphylococcus</taxon>
    </lineage>
</organism>
<feature type="domain" description="ASCH" evidence="1">
    <location>
        <begin position="25"/>
        <end position="145"/>
    </location>
</feature>
<name>A0A9X4LA79_9STAP</name>
<dbReference type="EMBL" id="JAMBPX010000005">
    <property type="protein sequence ID" value="MDG0859489.1"/>
    <property type="molecule type" value="Genomic_DNA"/>
</dbReference>
<dbReference type="PIRSF" id="PIRSF021320">
    <property type="entry name" value="DUF984"/>
    <property type="match status" value="1"/>
</dbReference>
<dbReference type="InterPro" id="IPR007374">
    <property type="entry name" value="ASCH_domain"/>
</dbReference>
<reference evidence="2" key="1">
    <citation type="submission" date="2022-05" db="EMBL/GenBank/DDBJ databases">
        <title>Comparative genomics of Staphylococcus equorum isolates.</title>
        <authorList>
            <person name="Luelf R.H."/>
        </authorList>
    </citation>
    <scope>NUCLEOTIDE SEQUENCE</scope>
    <source>
        <strain evidence="2">TMW 2.2343</strain>
    </source>
</reference>
<dbReference type="InterPro" id="IPR009326">
    <property type="entry name" value="DUF984"/>
</dbReference>
<dbReference type="SUPFAM" id="SSF88697">
    <property type="entry name" value="PUA domain-like"/>
    <property type="match status" value="1"/>
</dbReference>
<dbReference type="AlphaFoldDB" id="A0A9X4LA79"/>
<dbReference type="Proteomes" id="UP001152302">
    <property type="component" value="Unassembled WGS sequence"/>
</dbReference>
<proteinExistence type="predicted"/>
<gene>
    <name evidence="2" type="ORF">M4L21_09165</name>
</gene>
<dbReference type="Pfam" id="PF04266">
    <property type="entry name" value="ASCH"/>
    <property type="match status" value="1"/>
</dbReference>
<dbReference type="CDD" id="cd06553">
    <property type="entry name" value="ASCH_Ef3133_like"/>
    <property type="match status" value="1"/>
</dbReference>
<dbReference type="PANTHER" id="PTHR39203">
    <property type="entry name" value="CYTOPLASMIC PROTEIN-RELATED"/>
    <property type="match status" value="1"/>
</dbReference>
<evidence type="ECO:0000259" key="1">
    <source>
        <dbReference type="SMART" id="SM01022"/>
    </source>
</evidence>
<protein>
    <submittedName>
        <fullName evidence="2">ASCH domain-containing protein</fullName>
    </submittedName>
</protein>
<comment type="caution">
    <text evidence="2">The sequence shown here is derived from an EMBL/GenBank/DDBJ whole genome shotgun (WGS) entry which is preliminary data.</text>
</comment>
<dbReference type="Gene3D" id="3.10.400.10">
    <property type="entry name" value="Sulfate adenylyltransferase"/>
    <property type="match status" value="1"/>
</dbReference>
<dbReference type="SMART" id="SM01022">
    <property type="entry name" value="ASCH"/>
    <property type="match status" value="1"/>
</dbReference>
<evidence type="ECO:0000313" key="2">
    <source>
        <dbReference type="EMBL" id="MDG0859489.1"/>
    </source>
</evidence>
<evidence type="ECO:0000313" key="3">
    <source>
        <dbReference type="Proteomes" id="UP001152302"/>
    </source>
</evidence>
<dbReference type="InterPro" id="IPR015947">
    <property type="entry name" value="PUA-like_sf"/>
</dbReference>
<accession>A0A9X4LA79</accession>
<sequence length="146" mass="16826">MTVETYWRSFIEAFPEYKGMQFDAWSFGVDEDELADLVKKGIKTATTSGLSSYKVEEEALPQVGDISVVLNEKGNPQCIIETTRVYQTPFNDVTEEHAYLEGEGDKSLAYWRQAHIEFFESYYAELGIPFDETKIMVCEEFKLLYV</sequence>
<dbReference type="RefSeq" id="WP_277581138.1">
    <property type="nucleotide sequence ID" value="NZ_JAMBPV010000003.1"/>
</dbReference>